<evidence type="ECO:0000313" key="3">
    <source>
        <dbReference type="Proteomes" id="UP000438760"/>
    </source>
</evidence>
<proteinExistence type="predicted"/>
<protein>
    <submittedName>
        <fullName evidence="2">Uncharacterized protein</fullName>
    </submittedName>
</protein>
<dbReference type="EMBL" id="WMJX01000093">
    <property type="protein sequence ID" value="MTG99466.1"/>
    <property type="molecule type" value="Genomic_DNA"/>
</dbReference>
<evidence type="ECO:0000256" key="1">
    <source>
        <dbReference type="SAM" id="SignalP"/>
    </source>
</evidence>
<reference evidence="2 3" key="1">
    <citation type="submission" date="2019-11" db="EMBL/GenBank/DDBJ databases">
        <title>Genome of Strain BIT-d1.</title>
        <authorList>
            <person name="Yang Y."/>
        </authorList>
    </citation>
    <scope>NUCLEOTIDE SEQUENCE [LARGE SCALE GENOMIC DNA]</scope>
    <source>
        <strain evidence="2 3">BIT-d1</strain>
    </source>
</reference>
<dbReference type="RefSeq" id="WP_155093452.1">
    <property type="nucleotide sequence ID" value="NZ_WMJX01000093.1"/>
</dbReference>
<dbReference type="OrthoDB" id="2989458at2"/>
<feature type="signal peptide" evidence="1">
    <location>
        <begin position="1"/>
        <end position="25"/>
    </location>
</feature>
<evidence type="ECO:0000313" key="2">
    <source>
        <dbReference type="EMBL" id="MTG99466.1"/>
    </source>
</evidence>
<dbReference type="AlphaFoldDB" id="A0A6I3LPW1"/>
<comment type="caution">
    <text evidence="2">The sequence shown here is derived from an EMBL/GenBank/DDBJ whole genome shotgun (WGS) entry which is preliminary data.</text>
</comment>
<gene>
    <name evidence="2" type="ORF">GJV76_15305</name>
</gene>
<sequence>MKNQAKYTLVFLPFLLLLLAPAVVAQNTTYTDYYTAINKAQQLAAEQQNKRATQAYNSAFETAFPFPDDIIDAIKLNGKLNNKAEVEQLLKLLVLSGYKKDNEIAVYLEEDQQYFKHRRDTYLAIPEYQDELDTIYPLHRQAYLKNVDFAKDQYLSMFKSHEFLITYTRKYANATANQSQGEYLQNTLWSSTKDLFLNLYHAGQDISRQQTDTWNDDLFLNCLIHSAQTPTYKKEEYQTFLFDMVKLGNLSPYQYATIIDDVERRLGNPQRYGTITDPVAFDGNIEKYRNTPKQISSIQDIKKVDERRKAIFLPPLWVSAKKFGFKLPEGYTF</sequence>
<keyword evidence="3" id="KW-1185">Reference proteome</keyword>
<accession>A0A6I3LPW1</accession>
<feature type="chain" id="PRO_5026080614" evidence="1">
    <location>
        <begin position="26"/>
        <end position="333"/>
    </location>
</feature>
<keyword evidence="1" id="KW-0732">Signal</keyword>
<name>A0A6I3LPW1_9FLAO</name>
<organism evidence="2 3">
    <name type="scientific">Myroides albus</name>
    <dbReference type="NCBI Taxonomy" id="2562892"/>
    <lineage>
        <taxon>Bacteria</taxon>
        <taxon>Pseudomonadati</taxon>
        <taxon>Bacteroidota</taxon>
        <taxon>Flavobacteriia</taxon>
        <taxon>Flavobacteriales</taxon>
        <taxon>Flavobacteriaceae</taxon>
        <taxon>Myroides</taxon>
    </lineage>
</organism>
<dbReference type="Proteomes" id="UP000438760">
    <property type="component" value="Unassembled WGS sequence"/>
</dbReference>